<dbReference type="PANTHER" id="PTHR11931">
    <property type="entry name" value="PHOSPHOGLYCERATE MUTASE"/>
    <property type="match status" value="1"/>
</dbReference>
<dbReference type="Pfam" id="PF00300">
    <property type="entry name" value="His_Phos_1"/>
    <property type="match status" value="1"/>
</dbReference>
<reference evidence="9" key="1">
    <citation type="submission" date="2018-02" db="EMBL/GenBank/DDBJ databases">
        <title>Genome sequencing of Solimonas sp. HR-BB.</title>
        <authorList>
            <person name="Lee Y."/>
            <person name="Jeon C.O."/>
        </authorList>
    </citation>
    <scope>NUCLEOTIDE SEQUENCE [LARGE SCALE GENOMIC DNA]</scope>
    <source>
        <strain evidence="9">HR-U</strain>
    </source>
</reference>
<comment type="caution">
    <text evidence="8">The sequence shown here is derived from an EMBL/GenBank/DDBJ whole genome shotgun (WGS) entry which is preliminary data.</text>
</comment>
<dbReference type="SMART" id="SM00855">
    <property type="entry name" value="PGAM"/>
    <property type="match status" value="1"/>
</dbReference>
<dbReference type="InterPro" id="IPR029033">
    <property type="entry name" value="His_PPase_superfam"/>
</dbReference>
<dbReference type="CDD" id="cd07067">
    <property type="entry name" value="HP_PGM_like"/>
    <property type="match status" value="1"/>
</dbReference>
<dbReference type="PROSITE" id="PS00175">
    <property type="entry name" value="PG_MUTASE"/>
    <property type="match status" value="1"/>
</dbReference>
<dbReference type="AlphaFoldDB" id="A0A2S7IFL1"/>
<gene>
    <name evidence="8" type="ORF">C5O19_23300</name>
</gene>
<accession>A0A2S7IFL1</accession>
<dbReference type="Proteomes" id="UP000239590">
    <property type="component" value="Unassembled WGS sequence"/>
</dbReference>
<evidence type="ECO:0000256" key="5">
    <source>
        <dbReference type="ARBA" id="ARBA00023235"/>
    </source>
</evidence>
<dbReference type="OrthoDB" id="9782128at2"/>
<evidence type="ECO:0000256" key="7">
    <source>
        <dbReference type="PIRSR" id="PIRSR613078-2"/>
    </source>
</evidence>
<evidence type="ECO:0000313" key="9">
    <source>
        <dbReference type="Proteomes" id="UP000239590"/>
    </source>
</evidence>
<dbReference type="EC" id="5.4.2.11" evidence="2"/>
<dbReference type="SUPFAM" id="SSF53254">
    <property type="entry name" value="Phosphoglycerate mutase-like"/>
    <property type="match status" value="1"/>
</dbReference>
<keyword evidence="3" id="KW-0312">Gluconeogenesis</keyword>
<evidence type="ECO:0000313" key="8">
    <source>
        <dbReference type="EMBL" id="PQA54096.1"/>
    </source>
</evidence>
<keyword evidence="9" id="KW-1185">Reference proteome</keyword>
<dbReference type="InterPro" id="IPR001345">
    <property type="entry name" value="PG/BPGM_mutase_AS"/>
</dbReference>
<evidence type="ECO:0000256" key="2">
    <source>
        <dbReference type="ARBA" id="ARBA00012028"/>
    </source>
</evidence>
<feature type="active site" description="Tele-phosphohistidine intermediate" evidence="6">
    <location>
        <position position="16"/>
    </location>
</feature>
<evidence type="ECO:0000256" key="6">
    <source>
        <dbReference type="PIRSR" id="PIRSR613078-1"/>
    </source>
</evidence>
<dbReference type="GO" id="GO:0006096">
    <property type="term" value="P:glycolytic process"/>
    <property type="evidence" value="ECO:0007669"/>
    <property type="project" value="UniProtKB-KW"/>
</dbReference>
<dbReference type="GO" id="GO:0006094">
    <property type="term" value="P:gluconeogenesis"/>
    <property type="evidence" value="ECO:0007669"/>
    <property type="project" value="UniProtKB-KW"/>
</dbReference>
<evidence type="ECO:0000256" key="1">
    <source>
        <dbReference type="ARBA" id="ARBA00006717"/>
    </source>
</evidence>
<protein>
    <recommendedName>
        <fullName evidence="2">phosphoglycerate mutase (2,3-diphosphoglycerate-dependent)</fullName>
        <ecNumber evidence="2">5.4.2.11</ecNumber>
    </recommendedName>
</protein>
<feature type="binding site" evidence="7">
    <location>
        <position position="66"/>
    </location>
    <ligand>
        <name>substrate</name>
    </ligand>
</feature>
<feature type="active site" description="Proton donor/acceptor" evidence="6">
    <location>
        <position position="89"/>
    </location>
</feature>
<dbReference type="GO" id="GO:0004619">
    <property type="term" value="F:phosphoglycerate mutase activity"/>
    <property type="evidence" value="ECO:0007669"/>
    <property type="project" value="UniProtKB-EC"/>
</dbReference>
<evidence type="ECO:0000256" key="3">
    <source>
        <dbReference type="ARBA" id="ARBA00022432"/>
    </source>
</evidence>
<dbReference type="Gene3D" id="3.40.50.1240">
    <property type="entry name" value="Phosphoglycerate mutase-like"/>
    <property type="match status" value="1"/>
</dbReference>
<proteinExistence type="inferred from homology"/>
<evidence type="ECO:0000256" key="4">
    <source>
        <dbReference type="ARBA" id="ARBA00023152"/>
    </source>
</evidence>
<keyword evidence="4" id="KW-0324">Glycolysis</keyword>
<dbReference type="InterPro" id="IPR005952">
    <property type="entry name" value="Phosphogly_mut1"/>
</dbReference>
<feature type="binding site" evidence="7">
    <location>
        <begin position="15"/>
        <end position="22"/>
    </location>
    <ligand>
        <name>substrate</name>
    </ligand>
</feature>
<dbReference type="EMBL" id="PTRA01000007">
    <property type="protein sequence ID" value="PQA54096.1"/>
    <property type="molecule type" value="Genomic_DNA"/>
</dbReference>
<sequence>MLTPQHTLKIIYLVRHGETEYNRLGIVQGSGVDSDLNEMGQAQAQAFYEAYKQIPFDRIYTSALKRTVQSVQGFIDAGIPYEQHAGLNEFGWGAMEGKTPHYTEDEYYRSMIYNWRIGNVDVPALGGDSPLSVLQRQVPVIDHVLSRPEEEVVLICMHGRAIRILLTYLFNEPLSEMDHWEHSNLCLYKIRYDYDTNHFTLEIGNDTRHLAGLAKEPEVSNS</sequence>
<keyword evidence="5" id="KW-0413">Isomerase</keyword>
<organism evidence="8 9">
    <name type="scientific">Siphonobacter curvatus</name>
    <dbReference type="NCBI Taxonomy" id="2094562"/>
    <lineage>
        <taxon>Bacteria</taxon>
        <taxon>Pseudomonadati</taxon>
        <taxon>Bacteroidota</taxon>
        <taxon>Cytophagia</taxon>
        <taxon>Cytophagales</taxon>
        <taxon>Cytophagaceae</taxon>
        <taxon>Siphonobacter</taxon>
    </lineage>
</organism>
<dbReference type="RefSeq" id="WP_104715789.1">
    <property type="nucleotide sequence ID" value="NZ_PTRA01000007.1"/>
</dbReference>
<name>A0A2S7IFL1_9BACT</name>
<dbReference type="InterPro" id="IPR013078">
    <property type="entry name" value="His_Pase_superF_clade-1"/>
</dbReference>
<comment type="similarity">
    <text evidence="1">Belongs to the phosphoglycerate mutase family. BPG-dependent PGAM subfamily.</text>
</comment>
<dbReference type="PIRSF" id="PIRSF000709">
    <property type="entry name" value="6PFK_2-Ptase"/>
    <property type="match status" value="1"/>
</dbReference>